<evidence type="ECO:0000313" key="4">
    <source>
        <dbReference type="Proteomes" id="UP000607559"/>
    </source>
</evidence>
<dbReference type="EMBL" id="BMJC01000001">
    <property type="protein sequence ID" value="GGA81189.1"/>
    <property type="molecule type" value="Genomic_DNA"/>
</dbReference>
<dbReference type="PROSITE" id="PS51257">
    <property type="entry name" value="PROKAR_LIPOPROTEIN"/>
    <property type="match status" value="1"/>
</dbReference>
<dbReference type="GO" id="GO:0004777">
    <property type="term" value="F:succinate-semialdehyde dehydrogenase (NAD+) activity"/>
    <property type="evidence" value="ECO:0007669"/>
    <property type="project" value="TreeGrafter"/>
</dbReference>
<dbReference type="InterPro" id="IPR015590">
    <property type="entry name" value="Aldehyde_DH_dom"/>
</dbReference>
<proteinExistence type="predicted"/>
<dbReference type="InterPro" id="IPR047110">
    <property type="entry name" value="GABD/Sad-like"/>
</dbReference>
<dbReference type="InterPro" id="IPR016163">
    <property type="entry name" value="Ald_DH_C"/>
</dbReference>
<name>A0A8J2U603_9BACT</name>
<evidence type="ECO:0000259" key="2">
    <source>
        <dbReference type="Pfam" id="PF00171"/>
    </source>
</evidence>
<organism evidence="3 4">
    <name type="scientific">Puia dinghuensis</name>
    <dbReference type="NCBI Taxonomy" id="1792502"/>
    <lineage>
        <taxon>Bacteria</taxon>
        <taxon>Pseudomonadati</taxon>
        <taxon>Bacteroidota</taxon>
        <taxon>Chitinophagia</taxon>
        <taxon>Chitinophagales</taxon>
        <taxon>Chitinophagaceae</taxon>
        <taxon>Puia</taxon>
    </lineage>
</organism>
<dbReference type="Gene3D" id="3.40.309.10">
    <property type="entry name" value="Aldehyde Dehydrogenase, Chain A, domain 2"/>
    <property type="match status" value="1"/>
</dbReference>
<reference evidence="3" key="2">
    <citation type="submission" date="2020-09" db="EMBL/GenBank/DDBJ databases">
        <authorList>
            <person name="Sun Q."/>
            <person name="Zhou Y."/>
        </authorList>
    </citation>
    <scope>NUCLEOTIDE SEQUENCE</scope>
    <source>
        <strain evidence="3">CGMCC 1.15448</strain>
    </source>
</reference>
<dbReference type="PANTHER" id="PTHR43217:SF1">
    <property type="entry name" value="SUCCINATE SEMIALDEHYDE DEHYDROGENASE [NAD(P)+] SAD"/>
    <property type="match status" value="1"/>
</dbReference>
<dbReference type="InterPro" id="IPR016162">
    <property type="entry name" value="Ald_DH_N"/>
</dbReference>
<dbReference type="Pfam" id="PF00171">
    <property type="entry name" value="Aldedh"/>
    <property type="match status" value="1"/>
</dbReference>
<dbReference type="SUPFAM" id="SSF53720">
    <property type="entry name" value="ALDH-like"/>
    <property type="match status" value="1"/>
</dbReference>
<feature type="domain" description="Aldehyde dehydrogenase" evidence="2">
    <location>
        <begin position="2"/>
        <end position="201"/>
    </location>
</feature>
<comment type="caution">
    <text evidence="3">The sequence shown here is derived from an EMBL/GenBank/DDBJ whole genome shotgun (WGS) entry which is preliminary data.</text>
</comment>
<protein>
    <recommendedName>
        <fullName evidence="2">Aldehyde dehydrogenase domain-containing protein</fullName>
    </recommendedName>
</protein>
<accession>A0A8J2U603</accession>
<evidence type="ECO:0000256" key="1">
    <source>
        <dbReference type="ARBA" id="ARBA00023002"/>
    </source>
</evidence>
<keyword evidence="4" id="KW-1185">Reference proteome</keyword>
<dbReference type="AlphaFoldDB" id="A0A8J2U603"/>
<dbReference type="Gene3D" id="3.40.605.10">
    <property type="entry name" value="Aldehyde Dehydrogenase, Chain A, domain 1"/>
    <property type="match status" value="1"/>
</dbReference>
<dbReference type="PANTHER" id="PTHR43217">
    <property type="entry name" value="SUCCINATE SEMIALDEHYDE DEHYDROGENASE [NAD(P)+] SAD"/>
    <property type="match status" value="1"/>
</dbReference>
<reference evidence="3" key="1">
    <citation type="journal article" date="2014" name="Int. J. Syst. Evol. Microbiol.">
        <title>Complete genome sequence of Corynebacterium casei LMG S-19264T (=DSM 44701T), isolated from a smear-ripened cheese.</title>
        <authorList>
            <consortium name="US DOE Joint Genome Institute (JGI-PGF)"/>
            <person name="Walter F."/>
            <person name="Albersmeier A."/>
            <person name="Kalinowski J."/>
            <person name="Ruckert C."/>
        </authorList>
    </citation>
    <scope>NUCLEOTIDE SEQUENCE</scope>
    <source>
        <strain evidence="3">CGMCC 1.15448</strain>
    </source>
</reference>
<sequence>MKDADLEKAVADAVTCGMLNGGQSCSAIERYFVHRDIEKEFIGRLVDRLNRLKAGYAEDEETEVGPISSPTVLGRMIEQVQDARQKGATVVCGGMPIEIGMGKMGFRPTVIQGCTTAMQVIQQETFGPFFPILSFSSEAELISKVDDCAYGLNASIYGETSNWFNKYMDNNHRNLYFNSTVTSPVNRYSRIIDGGFRNSGFVWEWEDSSFIQREGKRLLLKELSVTVI</sequence>
<dbReference type="InterPro" id="IPR016161">
    <property type="entry name" value="Ald_DH/histidinol_DH"/>
</dbReference>
<gene>
    <name evidence="3" type="ORF">GCM10011511_00200</name>
</gene>
<dbReference type="Proteomes" id="UP000607559">
    <property type="component" value="Unassembled WGS sequence"/>
</dbReference>
<evidence type="ECO:0000313" key="3">
    <source>
        <dbReference type="EMBL" id="GGA81189.1"/>
    </source>
</evidence>
<keyword evidence="1" id="KW-0560">Oxidoreductase</keyword>